<gene>
    <name evidence="1" type="ORF">ACFFLM_25935</name>
</gene>
<evidence type="ECO:0000313" key="2">
    <source>
        <dbReference type="Proteomes" id="UP001589733"/>
    </source>
</evidence>
<name>A0ABV6B6J2_9DEIO</name>
<proteinExistence type="predicted"/>
<dbReference type="RefSeq" id="WP_380017271.1">
    <property type="nucleotide sequence ID" value="NZ_JBHLYR010000089.1"/>
</dbReference>
<reference evidence="1 2" key="1">
    <citation type="submission" date="2024-09" db="EMBL/GenBank/DDBJ databases">
        <authorList>
            <person name="Sun Q."/>
            <person name="Mori K."/>
        </authorList>
    </citation>
    <scope>NUCLEOTIDE SEQUENCE [LARGE SCALE GENOMIC DNA]</scope>
    <source>
        <strain evidence="1 2">JCM 13503</strain>
    </source>
</reference>
<sequence length="54" mass="5745">MVATLVIVGGLRDAVAYASACMKTLQNTVEPSAVVLAIIEANQERGYRHGGRRS</sequence>
<dbReference type="EMBL" id="JBHLYR010000089">
    <property type="protein sequence ID" value="MFB9995386.1"/>
    <property type="molecule type" value="Genomic_DNA"/>
</dbReference>
<keyword evidence="2" id="KW-1185">Reference proteome</keyword>
<evidence type="ECO:0000313" key="1">
    <source>
        <dbReference type="EMBL" id="MFB9995386.1"/>
    </source>
</evidence>
<accession>A0ABV6B6J2</accession>
<organism evidence="1 2">
    <name type="scientific">Deinococcus oregonensis</name>
    <dbReference type="NCBI Taxonomy" id="1805970"/>
    <lineage>
        <taxon>Bacteria</taxon>
        <taxon>Thermotogati</taxon>
        <taxon>Deinococcota</taxon>
        <taxon>Deinococci</taxon>
        <taxon>Deinococcales</taxon>
        <taxon>Deinococcaceae</taxon>
        <taxon>Deinococcus</taxon>
    </lineage>
</organism>
<protein>
    <submittedName>
        <fullName evidence="1">Uncharacterized protein</fullName>
    </submittedName>
</protein>
<comment type="caution">
    <text evidence="1">The sequence shown here is derived from an EMBL/GenBank/DDBJ whole genome shotgun (WGS) entry which is preliminary data.</text>
</comment>
<dbReference type="Proteomes" id="UP001589733">
    <property type="component" value="Unassembled WGS sequence"/>
</dbReference>